<dbReference type="AlphaFoldDB" id="A0A915DUK7"/>
<evidence type="ECO:0000256" key="2">
    <source>
        <dbReference type="SAM" id="MobiDB-lite"/>
    </source>
</evidence>
<dbReference type="Pfam" id="PF03221">
    <property type="entry name" value="HTH_Tnp_Tc5"/>
    <property type="match status" value="1"/>
</dbReference>
<feature type="domain" description="HTH CENPB-type" evidence="3">
    <location>
        <begin position="91"/>
        <end position="125"/>
    </location>
</feature>
<dbReference type="WBParaSite" id="jg23343">
    <property type="protein sequence ID" value="jg23343"/>
    <property type="gene ID" value="jg23343"/>
</dbReference>
<dbReference type="Gene3D" id="1.10.10.60">
    <property type="entry name" value="Homeodomain-like"/>
    <property type="match status" value="2"/>
</dbReference>
<keyword evidence="1" id="KW-0238">DNA-binding</keyword>
<evidence type="ECO:0000259" key="3">
    <source>
        <dbReference type="Pfam" id="PF03221"/>
    </source>
</evidence>
<proteinExistence type="predicted"/>
<reference evidence="5" key="1">
    <citation type="submission" date="2022-11" db="UniProtKB">
        <authorList>
            <consortium name="WormBaseParasite"/>
        </authorList>
    </citation>
    <scope>IDENTIFICATION</scope>
</reference>
<evidence type="ECO:0000313" key="5">
    <source>
        <dbReference type="WBParaSite" id="jg23343"/>
    </source>
</evidence>
<sequence length="134" mass="15774">MSDTEQLQLRDGEGRQINIKRYRKNDAATKLEAVDWARKKSFYSAAKKFEVDRKRIKEWIQKENELKQQLSNTPKGSKRKCLDGDGRQVNNPELDVELAEWIREKREHKQPVSRRIISNKAGEVFLETDMKVNS</sequence>
<dbReference type="Proteomes" id="UP000887574">
    <property type="component" value="Unplaced"/>
</dbReference>
<evidence type="ECO:0000313" key="4">
    <source>
        <dbReference type="Proteomes" id="UP000887574"/>
    </source>
</evidence>
<feature type="region of interest" description="Disordered" evidence="2">
    <location>
        <begin position="67"/>
        <end position="90"/>
    </location>
</feature>
<name>A0A915DUK7_9BILA</name>
<keyword evidence="4" id="KW-1185">Reference proteome</keyword>
<dbReference type="InterPro" id="IPR006600">
    <property type="entry name" value="HTH_CenpB_DNA-bd_dom"/>
</dbReference>
<organism evidence="4 5">
    <name type="scientific">Ditylenchus dipsaci</name>
    <dbReference type="NCBI Taxonomy" id="166011"/>
    <lineage>
        <taxon>Eukaryota</taxon>
        <taxon>Metazoa</taxon>
        <taxon>Ecdysozoa</taxon>
        <taxon>Nematoda</taxon>
        <taxon>Chromadorea</taxon>
        <taxon>Rhabditida</taxon>
        <taxon>Tylenchina</taxon>
        <taxon>Tylenchomorpha</taxon>
        <taxon>Sphaerularioidea</taxon>
        <taxon>Anguinidae</taxon>
        <taxon>Anguininae</taxon>
        <taxon>Ditylenchus</taxon>
    </lineage>
</organism>
<dbReference type="GO" id="GO:0003677">
    <property type="term" value="F:DNA binding"/>
    <property type="evidence" value="ECO:0007669"/>
    <property type="project" value="UniProtKB-KW"/>
</dbReference>
<protein>
    <submittedName>
        <fullName evidence="5">HTH CENPB-type domain-containing protein</fullName>
    </submittedName>
</protein>
<evidence type="ECO:0000256" key="1">
    <source>
        <dbReference type="ARBA" id="ARBA00023125"/>
    </source>
</evidence>
<accession>A0A915DUK7</accession>